<keyword evidence="1" id="KW-0732">Signal</keyword>
<evidence type="ECO:0000313" key="3">
    <source>
        <dbReference type="Proteomes" id="UP000298138"/>
    </source>
</evidence>
<evidence type="ECO:0000313" key="2">
    <source>
        <dbReference type="EMBL" id="TGZ82320.1"/>
    </source>
</evidence>
<organism evidence="2 3">
    <name type="scientific">Ascodesmis nigricans</name>
    <dbReference type="NCBI Taxonomy" id="341454"/>
    <lineage>
        <taxon>Eukaryota</taxon>
        <taxon>Fungi</taxon>
        <taxon>Dikarya</taxon>
        <taxon>Ascomycota</taxon>
        <taxon>Pezizomycotina</taxon>
        <taxon>Pezizomycetes</taxon>
        <taxon>Pezizales</taxon>
        <taxon>Ascodesmidaceae</taxon>
        <taxon>Ascodesmis</taxon>
    </lineage>
</organism>
<evidence type="ECO:0000256" key="1">
    <source>
        <dbReference type="SAM" id="SignalP"/>
    </source>
</evidence>
<feature type="chain" id="PRO_5020761621" evidence="1">
    <location>
        <begin position="20"/>
        <end position="171"/>
    </location>
</feature>
<dbReference type="Gene3D" id="1.20.1280.140">
    <property type="match status" value="1"/>
</dbReference>
<keyword evidence="3" id="KW-1185">Reference proteome</keyword>
<dbReference type="InterPro" id="IPR021054">
    <property type="entry name" value="Cell_wall_mannoprotein_1"/>
</dbReference>
<dbReference type="GO" id="GO:0005576">
    <property type="term" value="C:extracellular region"/>
    <property type="evidence" value="ECO:0007669"/>
    <property type="project" value="TreeGrafter"/>
</dbReference>
<dbReference type="PANTHER" id="PTHR38123">
    <property type="entry name" value="CELL WALL SERINE-THREONINE-RICH GALACTOMANNOPROTEIN MP1 (AFU_ORTHOLOGUE AFUA_4G03240)"/>
    <property type="match status" value="1"/>
</dbReference>
<dbReference type="OrthoDB" id="2422134at2759"/>
<dbReference type="InParanoid" id="A0A4S2MZV2"/>
<gene>
    <name evidence="2" type="ORF">EX30DRAFT_363378</name>
</gene>
<dbReference type="AlphaFoldDB" id="A0A4S2MZV2"/>
<accession>A0A4S2MZV2</accession>
<dbReference type="EMBL" id="ML220116">
    <property type="protein sequence ID" value="TGZ82320.1"/>
    <property type="molecule type" value="Genomic_DNA"/>
</dbReference>
<feature type="signal peptide" evidence="1">
    <location>
        <begin position="1"/>
        <end position="19"/>
    </location>
</feature>
<sequence length="171" mass="18345">MRFLTPLIALTTLCATVLADGASIAAAMHSISEKTVDLDNEVISWNGKLFKVFPVVGKSTDLLFEIQSGTKVAEKSANLTMTEALTIASATEELGKTVVTALGNIQEAKPKFKKLALTPAILLNLIAQQSATKKFGEATISKVPEMLQPIAKNLLVPIEQAFEKAIADYKK</sequence>
<dbReference type="PANTHER" id="PTHR38123:SF1">
    <property type="entry name" value="HYDROPHOBIC SURFACE BINDING PROTEIN"/>
    <property type="match status" value="1"/>
</dbReference>
<name>A0A4S2MZV2_9PEZI</name>
<reference evidence="2 3" key="1">
    <citation type="submission" date="2019-04" db="EMBL/GenBank/DDBJ databases">
        <title>Comparative genomics and transcriptomics to analyze fruiting body development in filamentous ascomycetes.</title>
        <authorList>
            <consortium name="DOE Joint Genome Institute"/>
            <person name="Lutkenhaus R."/>
            <person name="Traeger S."/>
            <person name="Breuer J."/>
            <person name="Kuo A."/>
            <person name="Lipzen A."/>
            <person name="Pangilinan J."/>
            <person name="Dilworth D."/>
            <person name="Sandor L."/>
            <person name="Poggeler S."/>
            <person name="Barry K."/>
            <person name="Grigoriev I.V."/>
            <person name="Nowrousian M."/>
        </authorList>
    </citation>
    <scope>NUCLEOTIDE SEQUENCE [LARGE SCALE GENOMIC DNA]</scope>
    <source>
        <strain evidence="2 3">CBS 389.68</strain>
    </source>
</reference>
<dbReference type="Proteomes" id="UP000298138">
    <property type="component" value="Unassembled WGS sequence"/>
</dbReference>
<proteinExistence type="predicted"/>
<protein>
    <submittedName>
        <fullName evidence="2">Antigenic cell wall galactomanno protein-like protein</fullName>
    </submittedName>
</protein>
<dbReference type="Pfam" id="PF12296">
    <property type="entry name" value="HsbA"/>
    <property type="match status" value="1"/>
</dbReference>